<feature type="non-terminal residue" evidence="6">
    <location>
        <position position="1"/>
    </location>
</feature>
<comment type="caution">
    <text evidence="6">The sequence shown here is derived from an EMBL/GenBank/DDBJ whole genome shotgun (WGS) entry which is preliminary data.</text>
</comment>
<dbReference type="PANTHER" id="PTHR31509">
    <property type="entry name" value="BPS1-LIKE PROTEIN"/>
    <property type="match status" value="1"/>
</dbReference>
<accession>A0A699JAI0</accession>
<dbReference type="InterPro" id="IPR008511">
    <property type="entry name" value="ROH1-like"/>
</dbReference>
<comment type="similarity">
    <text evidence="5">Belongs to the ROH1 family.</text>
</comment>
<sequence>NTQIPRGAPIVWLHERILDEAKKRERMNTCGLLKEIYRIEKSARHMNELIDSIQFPVGEEKEEVVRRRVEELGIVYGALKNELDPLEKQVREVFHRIVKSRTEWLDSIARGSQ</sequence>
<reference evidence="6" key="1">
    <citation type="journal article" date="2019" name="Sci. Rep.">
        <title>Draft genome of Tanacetum cinerariifolium, the natural source of mosquito coil.</title>
        <authorList>
            <person name="Yamashiro T."/>
            <person name="Shiraishi A."/>
            <person name="Satake H."/>
            <person name="Nakayama K."/>
        </authorList>
    </citation>
    <scope>NUCLEOTIDE SEQUENCE</scope>
</reference>
<dbReference type="EMBL" id="BKCJ010389921">
    <property type="protein sequence ID" value="GFA23419.1"/>
    <property type="molecule type" value="Genomic_DNA"/>
</dbReference>
<evidence type="ECO:0000256" key="3">
    <source>
        <dbReference type="ARBA" id="ARBA00022989"/>
    </source>
</evidence>
<organism evidence="6">
    <name type="scientific">Tanacetum cinerariifolium</name>
    <name type="common">Dalmatian daisy</name>
    <name type="synonym">Chrysanthemum cinerariifolium</name>
    <dbReference type="NCBI Taxonomy" id="118510"/>
    <lineage>
        <taxon>Eukaryota</taxon>
        <taxon>Viridiplantae</taxon>
        <taxon>Streptophyta</taxon>
        <taxon>Embryophyta</taxon>
        <taxon>Tracheophyta</taxon>
        <taxon>Spermatophyta</taxon>
        <taxon>Magnoliopsida</taxon>
        <taxon>eudicotyledons</taxon>
        <taxon>Gunneridae</taxon>
        <taxon>Pentapetalae</taxon>
        <taxon>asterids</taxon>
        <taxon>campanulids</taxon>
        <taxon>Asterales</taxon>
        <taxon>Asteraceae</taxon>
        <taxon>Asteroideae</taxon>
        <taxon>Anthemideae</taxon>
        <taxon>Anthemidinae</taxon>
        <taxon>Tanacetum</taxon>
    </lineage>
</organism>
<evidence type="ECO:0000256" key="1">
    <source>
        <dbReference type="ARBA" id="ARBA00004167"/>
    </source>
</evidence>
<evidence type="ECO:0000256" key="4">
    <source>
        <dbReference type="ARBA" id="ARBA00023136"/>
    </source>
</evidence>
<protein>
    <submittedName>
        <fullName evidence="6">Uncharacterized protein</fullName>
    </submittedName>
</protein>
<comment type="subcellular location">
    <subcellularLocation>
        <location evidence="1">Membrane</location>
        <topology evidence="1">Single-pass membrane protein</topology>
    </subcellularLocation>
</comment>
<name>A0A699JAI0_TANCI</name>
<gene>
    <name evidence="6" type="ORF">Tci_595391</name>
</gene>
<evidence type="ECO:0000313" key="6">
    <source>
        <dbReference type="EMBL" id="GFA23419.1"/>
    </source>
</evidence>
<dbReference type="GO" id="GO:0016020">
    <property type="term" value="C:membrane"/>
    <property type="evidence" value="ECO:0007669"/>
    <property type="project" value="UniProtKB-SubCell"/>
</dbReference>
<dbReference type="Pfam" id="PF05633">
    <property type="entry name" value="ROH1-like"/>
    <property type="match status" value="1"/>
</dbReference>
<evidence type="ECO:0000256" key="2">
    <source>
        <dbReference type="ARBA" id="ARBA00022692"/>
    </source>
</evidence>
<keyword evidence="2" id="KW-0812">Transmembrane</keyword>
<keyword evidence="3" id="KW-1133">Transmembrane helix</keyword>
<dbReference type="AlphaFoldDB" id="A0A699JAI0"/>
<keyword evidence="4" id="KW-0472">Membrane</keyword>
<evidence type="ECO:0000256" key="5">
    <source>
        <dbReference type="ARBA" id="ARBA00035114"/>
    </source>
</evidence>
<proteinExistence type="inferred from homology"/>